<dbReference type="InterPro" id="IPR012334">
    <property type="entry name" value="Pectin_lyas_fold"/>
</dbReference>
<evidence type="ECO:0000256" key="3">
    <source>
        <dbReference type="ARBA" id="ARBA00023295"/>
    </source>
</evidence>
<feature type="chain" id="PRO_5002822145" evidence="5">
    <location>
        <begin position="22"/>
        <end position="468"/>
    </location>
</feature>
<evidence type="ECO:0000256" key="1">
    <source>
        <dbReference type="ARBA" id="ARBA00008834"/>
    </source>
</evidence>
<dbReference type="Gene3D" id="2.160.20.10">
    <property type="entry name" value="Single-stranded right-handed beta-helix, Pectin lyase-like"/>
    <property type="match status" value="1"/>
</dbReference>
<dbReference type="Proteomes" id="UP000001868">
    <property type="component" value="Chromosome"/>
</dbReference>
<dbReference type="RefSeq" id="WP_012523009.1">
    <property type="nucleotide sequence ID" value="NC_011144.1"/>
</dbReference>
<dbReference type="AlphaFoldDB" id="B4RGG5"/>
<dbReference type="EMBL" id="CP000747">
    <property type="protein sequence ID" value="ACG78871.1"/>
    <property type="molecule type" value="Genomic_DNA"/>
</dbReference>
<evidence type="ECO:0000313" key="7">
    <source>
        <dbReference type="Proteomes" id="UP000001868"/>
    </source>
</evidence>
<keyword evidence="2 4" id="KW-0378">Hydrolase</keyword>
<organism evidence="6 7">
    <name type="scientific">Phenylobacterium zucineum (strain HLK1)</name>
    <dbReference type="NCBI Taxonomy" id="450851"/>
    <lineage>
        <taxon>Bacteria</taxon>
        <taxon>Pseudomonadati</taxon>
        <taxon>Pseudomonadota</taxon>
        <taxon>Alphaproteobacteria</taxon>
        <taxon>Caulobacterales</taxon>
        <taxon>Caulobacteraceae</taxon>
        <taxon>Phenylobacterium</taxon>
    </lineage>
</organism>
<keyword evidence="3 4" id="KW-0326">Glycosidase</keyword>
<dbReference type="HOGENOM" id="CLU_016031_8_3_5"/>
<dbReference type="InterPro" id="IPR011050">
    <property type="entry name" value="Pectin_lyase_fold/virulence"/>
</dbReference>
<accession>B4RGG5</accession>
<dbReference type="Pfam" id="PF00295">
    <property type="entry name" value="Glyco_hydro_28"/>
    <property type="match status" value="1"/>
</dbReference>
<reference evidence="6 7" key="1">
    <citation type="journal article" date="2008" name="BMC Genomics">
        <title>Complete genome of Phenylobacterium zucineum - a novel facultative intracellular bacterium isolated from human erythroleukemia cell line K562.</title>
        <authorList>
            <person name="Luo Y."/>
            <person name="Xu X."/>
            <person name="Ding Z."/>
            <person name="Liu Z."/>
            <person name="Zhang B."/>
            <person name="Yan Z."/>
            <person name="Sun J."/>
            <person name="Hu S."/>
            <person name="Hu X."/>
        </authorList>
    </citation>
    <scope>NUCLEOTIDE SEQUENCE [LARGE SCALE GENOMIC DNA]</scope>
    <source>
        <strain evidence="6 7">HLK1</strain>
    </source>
</reference>
<keyword evidence="7" id="KW-1185">Reference proteome</keyword>
<evidence type="ECO:0000256" key="5">
    <source>
        <dbReference type="SAM" id="SignalP"/>
    </source>
</evidence>
<dbReference type="GO" id="GO:0005975">
    <property type="term" value="P:carbohydrate metabolic process"/>
    <property type="evidence" value="ECO:0007669"/>
    <property type="project" value="InterPro"/>
</dbReference>
<dbReference type="PANTHER" id="PTHR31339">
    <property type="entry name" value="PECTIN LYASE-RELATED"/>
    <property type="match status" value="1"/>
</dbReference>
<evidence type="ECO:0000313" key="6">
    <source>
        <dbReference type="EMBL" id="ACG78871.1"/>
    </source>
</evidence>
<dbReference type="InterPro" id="IPR051801">
    <property type="entry name" value="GH28_Enzymes"/>
</dbReference>
<dbReference type="SUPFAM" id="SSF51126">
    <property type="entry name" value="Pectin lyase-like"/>
    <property type="match status" value="1"/>
</dbReference>
<dbReference type="GO" id="GO:0004650">
    <property type="term" value="F:polygalacturonase activity"/>
    <property type="evidence" value="ECO:0007669"/>
    <property type="project" value="InterPro"/>
</dbReference>
<dbReference type="CAZy" id="GH28">
    <property type="family name" value="Glycoside Hydrolase Family 28"/>
</dbReference>
<evidence type="ECO:0000256" key="2">
    <source>
        <dbReference type="ARBA" id="ARBA00022801"/>
    </source>
</evidence>
<dbReference type="eggNOG" id="COG5434">
    <property type="taxonomic scope" value="Bacteria"/>
</dbReference>
<dbReference type="KEGG" id="pzu:PHZ_c2462"/>
<keyword evidence="5" id="KW-0732">Signal</keyword>
<dbReference type="STRING" id="450851.PHZ_c2462"/>
<name>B4RGG5_PHEZH</name>
<sequence length="468" mass="51220">MLRRTLLAGLAALSLALPAQALPAQALPGRAESDPEMWRAAEAMAASIEAPRIPDRGFDPARFGGRADGRSDARPAIQKAIDAAHRAGGGRVTLSPGVWFSRGPVRLKSHVELRVEAGATLLFSPEPDDYLPPVKTRWEGTEVYTYSPFIYAAGVEDVAITGGGVIDGNAQSRFHAWHNLAEPDFQRLRRMGFEGVPVAQRRFGKGTHLRPPLIQVFGGKRVRLEGFTARNSPFWVNHLVYADEVVVRGITVDSHFPNNDGVDVESSTRVLIENSRFRTGDDSVVIKSGRDLDGRRIGRPSAWVLVRGNDMGGEDGIALGSEMSGGVHDVFFTDNVLRKGLSAIRFKANLDRGGTVERVRVRNMTVEDFGTLFWFQLNYPGELGGNFPSTYRDIVFENFKVGGAGTFFEAHAPAQAPLKDVVLRNIVVREAKVPWVLENVERLTLESVVLGGQRFDGELKAQVVGSAR</sequence>
<gene>
    <name evidence="6" type="ordered locus">PHZ_c2462</name>
</gene>
<evidence type="ECO:0000256" key="4">
    <source>
        <dbReference type="RuleBase" id="RU361169"/>
    </source>
</evidence>
<protein>
    <submittedName>
        <fullName evidence="6">Exo-poly-alpha-D-galacturonosidase</fullName>
    </submittedName>
</protein>
<dbReference type="InterPro" id="IPR000743">
    <property type="entry name" value="Glyco_hydro_28"/>
</dbReference>
<comment type="similarity">
    <text evidence="1 4">Belongs to the glycosyl hydrolase 28 family.</text>
</comment>
<dbReference type="PANTHER" id="PTHR31339:SF9">
    <property type="entry name" value="PLASMIN AND FIBRONECTIN-BINDING PROTEIN A"/>
    <property type="match status" value="1"/>
</dbReference>
<proteinExistence type="inferred from homology"/>
<feature type="signal peptide" evidence="5">
    <location>
        <begin position="1"/>
        <end position="21"/>
    </location>
</feature>